<feature type="non-terminal residue" evidence="10">
    <location>
        <position position="1"/>
    </location>
</feature>
<organism evidence="10 11">
    <name type="scientific">Prorocentrum cordatum</name>
    <dbReference type="NCBI Taxonomy" id="2364126"/>
    <lineage>
        <taxon>Eukaryota</taxon>
        <taxon>Sar</taxon>
        <taxon>Alveolata</taxon>
        <taxon>Dinophyceae</taxon>
        <taxon>Prorocentrales</taxon>
        <taxon>Prorocentraceae</taxon>
        <taxon>Prorocentrum</taxon>
    </lineage>
</organism>
<feature type="domain" description="Cathepsin C exclusion" evidence="9">
    <location>
        <begin position="36"/>
        <end position="74"/>
    </location>
</feature>
<evidence type="ECO:0000256" key="5">
    <source>
        <dbReference type="ARBA" id="ARBA00030778"/>
    </source>
</evidence>
<dbReference type="Gene3D" id="3.90.70.10">
    <property type="entry name" value="Cysteine proteinases"/>
    <property type="match status" value="1"/>
</dbReference>
<evidence type="ECO:0000313" key="10">
    <source>
        <dbReference type="EMBL" id="CAK0851271.1"/>
    </source>
</evidence>
<dbReference type="InterPro" id="IPR000668">
    <property type="entry name" value="Peptidase_C1A_C"/>
</dbReference>
<name>A0ABN9TY54_9DINO</name>
<accession>A0ABN9TY54</accession>
<dbReference type="Proteomes" id="UP001189429">
    <property type="component" value="Unassembled WGS sequence"/>
</dbReference>
<dbReference type="InterPro" id="IPR014882">
    <property type="entry name" value="CathepsinC_exc"/>
</dbReference>
<comment type="function">
    <text evidence="7">Thiol protease. Has dipeptidylpeptidase activity. Active against a broad range of dipeptide substrates composed of both polar and hydrophobic amino acids. Proline cannot occupy the P1 position and arginine cannot occupy the P2 position of the substrate. Can act as both an exopeptidase and endopeptidase. Activates serine proteases such as elastase, cathepsin G and granzymes A and B.</text>
</comment>
<evidence type="ECO:0000256" key="6">
    <source>
        <dbReference type="ARBA" id="ARBA00032961"/>
    </source>
</evidence>
<dbReference type="EMBL" id="CAUYUJ010015223">
    <property type="protein sequence ID" value="CAK0851271.1"/>
    <property type="molecule type" value="Genomic_DNA"/>
</dbReference>
<evidence type="ECO:0000256" key="1">
    <source>
        <dbReference type="ARBA" id="ARBA00011610"/>
    </source>
</evidence>
<evidence type="ECO:0000259" key="8">
    <source>
        <dbReference type="Pfam" id="PF00112"/>
    </source>
</evidence>
<evidence type="ECO:0000313" key="11">
    <source>
        <dbReference type="Proteomes" id="UP001189429"/>
    </source>
</evidence>
<reference evidence="10" key="1">
    <citation type="submission" date="2023-10" db="EMBL/GenBank/DDBJ databases">
        <authorList>
            <person name="Chen Y."/>
            <person name="Shah S."/>
            <person name="Dougan E. K."/>
            <person name="Thang M."/>
            <person name="Chan C."/>
        </authorList>
    </citation>
    <scope>NUCLEOTIDE SEQUENCE [LARGE SCALE GENOMIC DNA]</scope>
</reference>
<comment type="subunit">
    <text evidence="1">Tetramer of heterotrimers consisting of exclusion domain, heavy- and light chains.</text>
</comment>
<keyword evidence="11" id="KW-1185">Reference proteome</keyword>
<proteinExistence type="predicted"/>
<dbReference type="Gene3D" id="2.40.128.80">
    <property type="entry name" value="Cathepsin C, exclusion domain"/>
    <property type="match status" value="1"/>
</dbReference>
<dbReference type="PROSITE" id="PS00139">
    <property type="entry name" value="THIOL_PROTEASE_CYS"/>
    <property type="match status" value="1"/>
</dbReference>
<evidence type="ECO:0000256" key="3">
    <source>
        <dbReference type="ARBA" id="ARBA00029762"/>
    </source>
</evidence>
<gene>
    <name evidence="10" type="ORF">PCOR1329_LOCUS43453</name>
</gene>
<evidence type="ECO:0000259" key="9">
    <source>
        <dbReference type="Pfam" id="PF08773"/>
    </source>
</evidence>
<dbReference type="InterPro" id="IPR038765">
    <property type="entry name" value="Papain-like_cys_pep_sf"/>
</dbReference>
<feature type="non-terminal residue" evidence="10">
    <location>
        <position position="378"/>
    </location>
</feature>
<evidence type="ECO:0000256" key="2">
    <source>
        <dbReference type="ARBA" id="ARBA00014709"/>
    </source>
</evidence>
<evidence type="ECO:0000256" key="4">
    <source>
        <dbReference type="ARBA" id="ARBA00029779"/>
    </source>
</evidence>
<dbReference type="SUPFAM" id="SSF54001">
    <property type="entry name" value="Cysteine proteinases"/>
    <property type="match status" value="1"/>
</dbReference>
<dbReference type="InterPro" id="IPR036496">
    <property type="entry name" value="CathepsinC_exc_dom_sf"/>
</dbReference>
<protein>
    <recommendedName>
        <fullName evidence="2">Dipeptidyl peptidase 1</fullName>
    </recommendedName>
    <alternativeName>
        <fullName evidence="4">Cathepsin C</fullName>
    </alternativeName>
    <alternativeName>
        <fullName evidence="3">Cathepsin J</fullName>
    </alternativeName>
    <alternativeName>
        <fullName evidence="6">Dipeptidyl peptidase I</fullName>
    </alternativeName>
    <alternativeName>
        <fullName evidence="5">Dipeptidyl transferase</fullName>
    </alternativeName>
</protein>
<evidence type="ECO:0000256" key="7">
    <source>
        <dbReference type="ARBA" id="ARBA00045556"/>
    </source>
</evidence>
<dbReference type="InterPro" id="IPR000169">
    <property type="entry name" value="Pept_cys_AS"/>
</dbReference>
<sequence>VVENPPVWGHARPKFTRKYPFAQGALKEQPDRHLQAVSSEGEEGRWTMVFDEGFEVRMSGGLSFFAHFRFEALQGTSPENGDRWSDIARYFGRSPEGIKIEPQGDTYASYCNETSSGWWHRRGTGGELESGCFWAAKRQEGGGAAPPVSVVRLAGPGGPKAASMAVRASRAHAAAGVWEIADLRGPDAKAKEVLRLEPAEPRVAPVRSGPAGPGRPPAVALRGTAPRNVSAGDAGALPKSWDWRKELAGMHAGEADDLSEQFSQGNCGSCYAFSGAQVLQMRFRIRLLREHGVLYPLELSWRSATRCSPYTEGCNGGFAYLAFKQAAETGLPLAECDASIPPEKLDDSCDWSCYRNNDMLFYAKDYGQTGGFAQGATE</sequence>
<dbReference type="SUPFAM" id="SSF75001">
    <property type="entry name" value="Dipeptidyl peptidase I (cathepsin C), exclusion domain"/>
    <property type="match status" value="1"/>
</dbReference>
<feature type="domain" description="Peptidase C1A papain C-terminal" evidence="8">
    <location>
        <begin position="237"/>
        <end position="366"/>
    </location>
</feature>
<dbReference type="Pfam" id="PF00112">
    <property type="entry name" value="Peptidase_C1"/>
    <property type="match status" value="1"/>
</dbReference>
<comment type="caution">
    <text evidence="10">The sequence shown here is derived from an EMBL/GenBank/DDBJ whole genome shotgun (WGS) entry which is preliminary data.</text>
</comment>
<dbReference type="Pfam" id="PF08773">
    <property type="entry name" value="CathepsinC_exc"/>
    <property type="match status" value="1"/>
</dbReference>